<evidence type="ECO:0000313" key="3">
    <source>
        <dbReference type="Proteomes" id="UP000467840"/>
    </source>
</evidence>
<dbReference type="Proteomes" id="UP000467840">
    <property type="component" value="Chromosome 7"/>
</dbReference>
<evidence type="ECO:0000313" key="2">
    <source>
        <dbReference type="EMBL" id="KAF2295737.1"/>
    </source>
</evidence>
<comment type="caution">
    <text evidence="2">The sequence shown here is derived from an EMBL/GenBank/DDBJ whole genome shotgun (WGS) entry which is preliminary data.</text>
</comment>
<gene>
    <name evidence="2" type="ORF">GH714_033773</name>
</gene>
<feature type="compositionally biased region" description="Low complexity" evidence="1">
    <location>
        <begin position="148"/>
        <end position="158"/>
    </location>
</feature>
<accession>A0A6A6L513</accession>
<sequence length="402" mass="45746">MDKKREHTHQLLYEMPKRRTSRKPTTSTTTQAEHEVIIPLRRSNRFLHQKSHSKSDKLKPSNFHRDNRQKASKELRNFDGKSSICPTPVFGLRRSPRFSKRVECVSNIRRSLRLSLLGNTNAFKEKSDQDETKKSSGKSEKLRHSASDKSTNNNSSKKPSNRVLDESTDYKAVPGKTAQDCFEKIHSDHITPPQPLPRSRAKRMNSSPLGCFSLSAGRLLSSPDLMVKRLSCYKRRSRITQKTVRQLLQKHNCRDQSEADLFSILEPNVSPSIQDSQLNDASTPQHLQEKLGFLQKSLGRSSSGQKKPLSRFRSSCGLDLVSPPVLKVKNRALHEKYIDQLHCREAKRRAACARAGKENCGQANIQKIDVVRAAKNAWFLMQEMLLISSKICKPMPRSTLLI</sequence>
<feature type="region of interest" description="Disordered" evidence="1">
    <location>
        <begin position="124"/>
        <end position="170"/>
    </location>
</feature>
<feature type="compositionally biased region" description="Basic and acidic residues" evidence="1">
    <location>
        <begin position="124"/>
        <end position="147"/>
    </location>
</feature>
<dbReference type="EMBL" id="JAAGAX010000013">
    <property type="protein sequence ID" value="KAF2295737.1"/>
    <property type="molecule type" value="Genomic_DNA"/>
</dbReference>
<dbReference type="PANTHER" id="PTHR14000">
    <property type="entry name" value="FINGER CCCH DOMAIN PROTEIN, PUTATIVE (DUF3755)-RELATED"/>
    <property type="match status" value="1"/>
</dbReference>
<evidence type="ECO:0000256" key="1">
    <source>
        <dbReference type="SAM" id="MobiDB-lite"/>
    </source>
</evidence>
<dbReference type="AlphaFoldDB" id="A0A6A6L513"/>
<feature type="region of interest" description="Disordered" evidence="1">
    <location>
        <begin position="1"/>
        <end position="80"/>
    </location>
</feature>
<keyword evidence="3" id="KW-1185">Reference proteome</keyword>
<proteinExistence type="predicted"/>
<dbReference type="PANTHER" id="PTHR14000:SF17">
    <property type="entry name" value="MYB-LIKE DOMAIN-CONTAINING PROTEIN"/>
    <property type="match status" value="1"/>
</dbReference>
<feature type="compositionally biased region" description="Basic and acidic residues" evidence="1">
    <location>
        <begin position="53"/>
        <end position="79"/>
    </location>
</feature>
<protein>
    <submittedName>
        <fullName evidence="2">Uncharacterized protein</fullName>
    </submittedName>
</protein>
<organism evidence="2 3">
    <name type="scientific">Hevea brasiliensis</name>
    <name type="common">Para rubber tree</name>
    <name type="synonym">Siphonia brasiliensis</name>
    <dbReference type="NCBI Taxonomy" id="3981"/>
    <lineage>
        <taxon>Eukaryota</taxon>
        <taxon>Viridiplantae</taxon>
        <taxon>Streptophyta</taxon>
        <taxon>Embryophyta</taxon>
        <taxon>Tracheophyta</taxon>
        <taxon>Spermatophyta</taxon>
        <taxon>Magnoliopsida</taxon>
        <taxon>eudicotyledons</taxon>
        <taxon>Gunneridae</taxon>
        <taxon>Pentapetalae</taxon>
        <taxon>rosids</taxon>
        <taxon>fabids</taxon>
        <taxon>Malpighiales</taxon>
        <taxon>Euphorbiaceae</taxon>
        <taxon>Crotonoideae</taxon>
        <taxon>Micrandreae</taxon>
        <taxon>Hevea</taxon>
    </lineage>
</organism>
<name>A0A6A6L513_HEVBR</name>
<feature type="compositionally biased region" description="Basic residues" evidence="1">
    <location>
        <begin position="42"/>
        <end position="52"/>
    </location>
</feature>
<reference evidence="2 3" key="1">
    <citation type="journal article" date="2020" name="Mol. Plant">
        <title>The Chromosome-Based Rubber Tree Genome Provides New Insights into Spurge Genome Evolution and Rubber Biosynthesis.</title>
        <authorList>
            <person name="Liu J."/>
            <person name="Shi C."/>
            <person name="Shi C.C."/>
            <person name="Li W."/>
            <person name="Zhang Q.J."/>
            <person name="Zhang Y."/>
            <person name="Li K."/>
            <person name="Lu H.F."/>
            <person name="Shi C."/>
            <person name="Zhu S.T."/>
            <person name="Xiao Z.Y."/>
            <person name="Nan H."/>
            <person name="Yue Y."/>
            <person name="Zhu X.G."/>
            <person name="Wu Y."/>
            <person name="Hong X.N."/>
            <person name="Fan G.Y."/>
            <person name="Tong Y."/>
            <person name="Zhang D."/>
            <person name="Mao C.L."/>
            <person name="Liu Y.L."/>
            <person name="Hao S.J."/>
            <person name="Liu W.Q."/>
            <person name="Lv M.Q."/>
            <person name="Zhang H.B."/>
            <person name="Liu Y."/>
            <person name="Hu-Tang G.R."/>
            <person name="Wang J.P."/>
            <person name="Wang J.H."/>
            <person name="Sun Y.H."/>
            <person name="Ni S.B."/>
            <person name="Chen W.B."/>
            <person name="Zhang X.C."/>
            <person name="Jiao Y.N."/>
            <person name="Eichler E.E."/>
            <person name="Li G.H."/>
            <person name="Liu X."/>
            <person name="Gao L.Z."/>
        </authorList>
    </citation>
    <scope>NUCLEOTIDE SEQUENCE [LARGE SCALE GENOMIC DNA]</scope>
    <source>
        <strain evidence="3">cv. GT1</strain>
        <tissue evidence="2">Leaf</tissue>
    </source>
</reference>